<dbReference type="GO" id="GO:0004519">
    <property type="term" value="F:endonuclease activity"/>
    <property type="evidence" value="ECO:0007669"/>
    <property type="project" value="UniProtKB-KW"/>
</dbReference>
<keyword evidence="2" id="KW-0255">Endonuclease</keyword>
<dbReference type="InterPro" id="IPR036691">
    <property type="entry name" value="Endo/exonu/phosph_ase_sf"/>
</dbReference>
<dbReference type="Proteomes" id="UP000655420">
    <property type="component" value="Unassembled WGS sequence"/>
</dbReference>
<feature type="domain" description="Endonuclease/exonuclease/phosphatase" evidence="1">
    <location>
        <begin position="5"/>
        <end position="221"/>
    </location>
</feature>
<sequence>MLRVATYNIRKCVGLDWVRRPERILSVIGELRADVVALQEADRRFGGRPATLPMDLLIQRTGLKAVTLGDGTRSSGHHGNAILVREDAVIHRVTPLDLPSLEPRGALIADLSIDGAMLRVAGVHLGLRATDRARQARALVRALEDARDPLPTIVLGDVNEWTPLGAAGAEMCKAFQPSRPLASFHTSVPVAPLDRIFVGPGVSLGAVRVHRSITARRASDHLPLYAEVSLADAATAVARSAEAGEGASSNT</sequence>
<dbReference type="SUPFAM" id="SSF56219">
    <property type="entry name" value="DNase I-like"/>
    <property type="match status" value="1"/>
</dbReference>
<dbReference type="GO" id="GO:0006506">
    <property type="term" value="P:GPI anchor biosynthetic process"/>
    <property type="evidence" value="ECO:0007669"/>
    <property type="project" value="TreeGrafter"/>
</dbReference>
<protein>
    <submittedName>
        <fullName evidence="2">Endonuclease/exonuclease/phosphatase family protein</fullName>
    </submittedName>
</protein>
<dbReference type="Gene3D" id="3.60.10.10">
    <property type="entry name" value="Endonuclease/exonuclease/phosphatase"/>
    <property type="match status" value="1"/>
</dbReference>
<dbReference type="PANTHER" id="PTHR14859:SF15">
    <property type="entry name" value="ENDONUCLEASE_EXONUCLEASE_PHOSPHATASE DOMAIN-CONTAINING PROTEIN"/>
    <property type="match status" value="1"/>
</dbReference>
<dbReference type="PANTHER" id="PTHR14859">
    <property type="entry name" value="CALCOFLUOR WHITE HYPERSENSITIVE PROTEIN PRECURSOR"/>
    <property type="match status" value="1"/>
</dbReference>
<gene>
    <name evidence="2" type="ORF">H0I76_03820</name>
</gene>
<name>A0A8J7SBD0_9RHOB</name>
<keyword evidence="2" id="KW-0540">Nuclease</keyword>
<comment type="caution">
    <text evidence="2">The sequence shown here is derived from an EMBL/GenBank/DDBJ whole genome shotgun (WGS) entry which is preliminary data.</text>
</comment>
<dbReference type="EMBL" id="JAEHHL010000001">
    <property type="protein sequence ID" value="MBK0398308.1"/>
    <property type="molecule type" value="Genomic_DNA"/>
</dbReference>
<proteinExistence type="predicted"/>
<dbReference type="InterPro" id="IPR051916">
    <property type="entry name" value="GPI-anchor_lipid_remodeler"/>
</dbReference>
<dbReference type="AlphaFoldDB" id="A0A8J7SBD0"/>
<dbReference type="RefSeq" id="WP_200607257.1">
    <property type="nucleotide sequence ID" value="NZ_JAEHHL010000001.1"/>
</dbReference>
<organism evidence="2 3">
    <name type="scientific">Thermohalobaculum xanthum</name>
    <dbReference type="NCBI Taxonomy" id="2753746"/>
    <lineage>
        <taxon>Bacteria</taxon>
        <taxon>Pseudomonadati</taxon>
        <taxon>Pseudomonadota</taxon>
        <taxon>Alphaproteobacteria</taxon>
        <taxon>Rhodobacterales</taxon>
        <taxon>Paracoccaceae</taxon>
        <taxon>Thermohalobaculum</taxon>
    </lineage>
</organism>
<dbReference type="InterPro" id="IPR005135">
    <property type="entry name" value="Endo/exonuclease/phosphatase"/>
</dbReference>
<accession>A0A8J7SBD0</accession>
<dbReference type="Pfam" id="PF03372">
    <property type="entry name" value="Exo_endo_phos"/>
    <property type="match status" value="1"/>
</dbReference>
<keyword evidence="3" id="KW-1185">Reference proteome</keyword>
<evidence type="ECO:0000313" key="2">
    <source>
        <dbReference type="EMBL" id="MBK0398308.1"/>
    </source>
</evidence>
<dbReference type="GO" id="GO:0016020">
    <property type="term" value="C:membrane"/>
    <property type="evidence" value="ECO:0007669"/>
    <property type="project" value="GOC"/>
</dbReference>
<keyword evidence="2" id="KW-0378">Hydrolase</keyword>
<reference evidence="2" key="1">
    <citation type="submission" date="2020-12" db="EMBL/GenBank/DDBJ databases">
        <title>Bacterial taxonomy.</title>
        <authorList>
            <person name="Pan X."/>
        </authorList>
    </citation>
    <scope>NUCLEOTIDE SEQUENCE</scope>
    <source>
        <strain evidence="2">M0105</strain>
    </source>
</reference>
<evidence type="ECO:0000259" key="1">
    <source>
        <dbReference type="Pfam" id="PF03372"/>
    </source>
</evidence>
<evidence type="ECO:0000313" key="3">
    <source>
        <dbReference type="Proteomes" id="UP000655420"/>
    </source>
</evidence>